<reference evidence="1 2" key="1">
    <citation type="journal article" date="2018" name="Mol. Biol. Evol.">
        <title>Analysis of the draft genome of the red seaweed Gracilariopsis chorda provides insights into genome size evolution in Rhodophyta.</title>
        <authorList>
            <person name="Lee J."/>
            <person name="Yang E.C."/>
            <person name="Graf L."/>
            <person name="Yang J.H."/>
            <person name="Qiu H."/>
            <person name="Zel Zion U."/>
            <person name="Chan C.X."/>
            <person name="Stephens T.G."/>
            <person name="Weber A.P.M."/>
            <person name="Boo G.H."/>
            <person name="Boo S.M."/>
            <person name="Kim K.M."/>
            <person name="Shin Y."/>
            <person name="Jung M."/>
            <person name="Lee S.J."/>
            <person name="Yim H.S."/>
            <person name="Lee J.H."/>
            <person name="Bhattacharya D."/>
            <person name="Yoon H.S."/>
        </authorList>
    </citation>
    <scope>NUCLEOTIDE SEQUENCE [LARGE SCALE GENOMIC DNA]</scope>
    <source>
        <strain evidence="1 2">SKKU-2015</strain>
        <tissue evidence="1">Whole body</tissue>
    </source>
</reference>
<evidence type="ECO:0000313" key="1">
    <source>
        <dbReference type="EMBL" id="PXF40632.1"/>
    </source>
</evidence>
<organism evidence="1 2">
    <name type="scientific">Gracilariopsis chorda</name>
    <dbReference type="NCBI Taxonomy" id="448386"/>
    <lineage>
        <taxon>Eukaryota</taxon>
        <taxon>Rhodophyta</taxon>
        <taxon>Florideophyceae</taxon>
        <taxon>Rhodymeniophycidae</taxon>
        <taxon>Gracilariales</taxon>
        <taxon>Gracilariaceae</taxon>
        <taxon>Gracilariopsis</taxon>
    </lineage>
</organism>
<keyword evidence="2" id="KW-1185">Reference proteome</keyword>
<dbReference type="EMBL" id="NBIV01000276">
    <property type="protein sequence ID" value="PXF40632.1"/>
    <property type="molecule type" value="Genomic_DNA"/>
</dbReference>
<comment type="caution">
    <text evidence="1">The sequence shown here is derived from an EMBL/GenBank/DDBJ whole genome shotgun (WGS) entry which is preliminary data.</text>
</comment>
<dbReference type="AlphaFoldDB" id="A0A2V3IF00"/>
<sequence length="138" mass="15941">MSIATKITVLYLTVGGNHRNILGSRWLVPFFDCLVLDLSSVLSRHRVLKNETLITLAVEDEEERPSPYTIMNHVMVLKSLEGSLRSQLYREDPINFASTKVSVPNTKRRELLTPYWRQINPNYNDEEGFIFEPTRSSD</sequence>
<gene>
    <name evidence="1" type="ORF">BWQ96_09663</name>
</gene>
<dbReference type="Proteomes" id="UP000247409">
    <property type="component" value="Unassembled WGS sequence"/>
</dbReference>
<proteinExistence type="predicted"/>
<evidence type="ECO:0000313" key="2">
    <source>
        <dbReference type="Proteomes" id="UP000247409"/>
    </source>
</evidence>
<protein>
    <submittedName>
        <fullName evidence="1">Uncharacterized protein</fullName>
    </submittedName>
</protein>
<accession>A0A2V3IF00</accession>
<name>A0A2V3IF00_9FLOR</name>